<protein>
    <recommendedName>
        <fullName evidence="4">MSP domain-containing protein</fullName>
    </recommendedName>
</protein>
<gene>
    <name evidence="2" type="ORF">Abiwalacus_05850</name>
</gene>
<reference evidence="2" key="1">
    <citation type="submission" date="2022-06" db="EMBL/GenBank/DDBJ databases">
        <title>Akkermansia biwalacus sp. nov., an anaerobic mucin-degrading bacterium isolated from human intestine.</title>
        <authorList>
            <person name="Kobayashi Y."/>
            <person name="Inoue S."/>
            <person name="Kawahara T."/>
            <person name="Kohda N."/>
        </authorList>
    </citation>
    <scope>NUCLEOTIDE SEQUENCE</scope>
    <source>
        <strain evidence="2">WON2089</strain>
    </source>
</reference>
<dbReference type="RefSeq" id="WP_265145617.1">
    <property type="nucleotide sequence ID" value="NZ_AP025943.1"/>
</dbReference>
<accession>A0ABM7ZE76</accession>
<sequence length="77" mass="8353">MGNPPVTGIAPPKPVEPAANSSIPVAWPTGDPTVVVSPYDRTKKIKILNRSTNKPYPSGTVLRDTNFPNEVKKFRVP</sequence>
<organism evidence="2 3">
    <name type="scientific">Akkermansia biwaensis</name>
    <dbReference type="NCBI Taxonomy" id="2946555"/>
    <lineage>
        <taxon>Bacteria</taxon>
        <taxon>Pseudomonadati</taxon>
        <taxon>Verrucomicrobiota</taxon>
        <taxon>Verrucomicrobiia</taxon>
        <taxon>Verrucomicrobiales</taxon>
        <taxon>Akkermansiaceae</taxon>
        <taxon>Akkermansia</taxon>
    </lineage>
</organism>
<dbReference type="EMBL" id="AP025943">
    <property type="protein sequence ID" value="BDL43011.1"/>
    <property type="molecule type" value="Genomic_DNA"/>
</dbReference>
<name>A0ABM7ZE76_9BACT</name>
<evidence type="ECO:0008006" key="4">
    <source>
        <dbReference type="Google" id="ProtNLM"/>
    </source>
</evidence>
<evidence type="ECO:0000256" key="1">
    <source>
        <dbReference type="SAM" id="MobiDB-lite"/>
    </source>
</evidence>
<proteinExistence type="predicted"/>
<dbReference type="Proteomes" id="UP001062263">
    <property type="component" value="Chromosome"/>
</dbReference>
<feature type="region of interest" description="Disordered" evidence="1">
    <location>
        <begin position="1"/>
        <end position="24"/>
    </location>
</feature>
<keyword evidence="3" id="KW-1185">Reference proteome</keyword>
<evidence type="ECO:0000313" key="3">
    <source>
        <dbReference type="Proteomes" id="UP001062263"/>
    </source>
</evidence>
<evidence type="ECO:0000313" key="2">
    <source>
        <dbReference type="EMBL" id="BDL43011.1"/>
    </source>
</evidence>